<keyword evidence="2" id="KW-0547">Nucleotide-binding</keyword>
<dbReference type="PROSITE" id="PS51194">
    <property type="entry name" value="HELICASE_CTER"/>
    <property type="match status" value="1"/>
</dbReference>
<gene>
    <name evidence="8" type="ORF">CEP51_016392</name>
</gene>
<name>A0A428NR17_9HYPO</name>
<evidence type="ECO:0000256" key="3">
    <source>
        <dbReference type="ARBA" id="ARBA00022840"/>
    </source>
</evidence>
<dbReference type="PROSITE" id="PS51192">
    <property type="entry name" value="HELICASE_ATP_BIND_1"/>
    <property type="match status" value="1"/>
</dbReference>
<dbReference type="Pfam" id="PF00271">
    <property type="entry name" value="Helicase_C"/>
    <property type="match status" value="1"/>
</dbReference>
<dbReference type="SUPFAM" id="SSF52540">
    <property type="entry name" value="P-loop containing nucleoside triphosphate hydrolases"/>
    <property type="match status" value="1"/>
</dbReference>
<evidence type="ECO:0000259" key="6">
    <source>
        <dbReference type="PROSITE" id="PS51192"/>
    </source>
</evidence>
<feature type="domain" description="Helicase C-terminal" evidence="7">
    <location>
        <begin position="283"/>
        <end position="449"/>
    </location>
</feature>
<dbReference type="InterPro" id="IPR027417">
    <property type="entry name" value="P-loop_NTPase"/>
</dbReference>
<dbReference type="PANTHER" id="PTHR13710:SF120">
    <property type="entry name" value="BIFUNCTIONAL 3'-5' EXONUCLEASE_ATP-DEPENDENT HELICASE WRN"/>
    <property type="match status" value="1"/>
</dbReference>
<evidence type="ECO:0000256" key="4">
    <source>
        <dbReference type="ARBA" id="ARBA00034617"/>
    </source>
</evidence>
<dbReference type="AlphaFoldDB" id="A0A428NR17"/>
<comment type="catalytic activity">
    <reaction evidence="4">
        <text>Couples ATP hydrolysis with the unwinding of duplex DNA by translocating in the 3'-5' direction.</text>
        <dbReference type="EC" id="5.6.2.4"/>
    </reaction>
</comment>
<keyword evidence="3" id="KW-0067">ATP-binding</keyword>
<accession>A0A428NR17</accession>
<evidence type="ECO:0000256" key="2">
    <source>
        <dbReference type="ARBA" id="ARBA00022741"/>
    </source>
</evidence>
<feature type="domain" description="Helicase ATP-binding" evidence="6">
    <location>
        <begin position="27"/>
        <end position="198"/>
    </location>
</feature>
<organism evidence="8 9">
    <name type="scientific">Fusarium floridanum</name>
    <dbReference type="NCBI Taxonomy" id="1325733"/>
    <lineage>
        <taxon>Eukaryota</taxon>
        <taxon>Fungi</taxon>
        <taxon>Dikarya</taxon>
        <taxon>Ascomycota</taxon>
        <taxon>Pezizomycotina</taxon>
        <taxon>Sordariomycetes</taxon>
        <taxon>Hypocreomycetidae</taxon>
        <taxon>Hypocreales</taxon>
        <taxon>Nectriaceae</taxon>
        <taxon>Fusarium</taxon>
        <taxon>Fusarium solani species complex</taxon>
    </lineage>
</organism>
<dbReference type="InterPro" id="IPR001650">
    <property type="entry name" value="Helicase_C-like"/>
</dbReference>
<comment type="caution">
    <text evidence="8">The sequence shown here is derived from an EMBL/GenBank/DDBJ whole genome shotgun (WGS) entry which is preliminary data.</text>
</comment>
<evidence type="ECO:0000259" key="7">
    <source>
        <dbReference type="PROSITE" id="PS51194"/>
    </source>
</evidence>
<dbReference type="PANTHER" id="PTHR13710">
    <property type="entry name" value="DNA HELICASE RECQ FAMILY MEMBER"/>
    <property type="match status" value="1"/>
</dbReference>
<dbReference type="EC" id="5.6.2.4" evidence="5"/>
<dbReference type="GO" id="GO:0043138">
    <property type="term" value="F:3'-5' DNA helicase activity"/>
    <property type="evidence" value="ECO:0007669"/>
    <property type="project" value="UniProtKB-EC"/>
</dbReference>
<keyword evidence="9" id="KW-1185">Reference proteome</keyword>
<dbReference type="GO" id="GO:0005634">
    <property type="term" value="C:nucleus"/>
    <property type="evidence" value="ECO:0007669"/>
    <property type="project" value="TreeGrafter"/>
</dbReference>
<dbReference type="Gene3D" id="3.40.50.300">
    <property type="entry name" value="P-loop containing nucleotide triphosphate hydrolases"/>
    <property type="match status" value="2"/>
</dbReference>
<dbReference type="GO" id="GO:0005737">
    <property type="term" value="C:cytoplasm"/>
    <property type="evidence" value="ECO:0007669"/>
    <property type="project" value="TreeGrafter"/>
</dbReference>
<protein>
    <recommendedName>
        <fullName evidence="5">DNA 3'-5' helicase</fullName>
        <ecNumber evidence="5">5.6.2.4</ecNumber>
    </recommendedName>
</protein>
<dbReference type="Proteomes" id="UP000287972">
    <property type="component" value="Unassembled WGS sequence"/>
</dbReference>
<evidence type="ECO:0000256" key="5">
    <source>
        <dbReference type="ARBA" id="ARBA00034808"/>
    </source>
</evidence>
<reference evidence="8 9" key="1">
    <citation type="submission" date="2017-06" db="EMBL/GenBank/DDBJ databases">
        <title>Comparative genomic analysis of Ambrosia Fusariam Clade fungi.</title>
        <authorList>
            <person name="Stajich J.E."/>
            <person name="Carrillo J."/>
            <person name="Kijimoto T."/>
            <person name="Eskalen A."/>
            <person name="O'Donnell K."/>
            <person name="Kasson M."/>
        </authorList>
    </citation>
    <scope>NUCLEOTIDE SEQUENCE [LARGE SCALE GENOMIC DNA]</scope>
    <source>
        <strain evidence="8 9">NRRL62606</strain>
    </source>
</reference>
<dbReference type="GO" id="GO:0009378">
    <property type="term" value="F:four-way junction helicase activity"/>
    <property type="evidence" value="ECO:0007669"/>
    <property type="project" value="TreeGrafter"/>
</dbReference>
<dbReference type="SMART" id="SM00490">
    <property type="entry name" value="HELICc"/>
    <property type="match status" value="1"/>
</dbReference>
<dbReference type="GO" id="GO:0005524">
    <property type="term" value="F:ATP binding"/>
    <property type="evidence" value="ECO:0007669"/>
    <property type="project" value="UniProtKB-KW"/>
</dbReference>
<dbReference type="Pfam" id="PF00270">
    <property type="entry name" value="DEAD"/>
    <property type="match status" value="1"/>
</dbReference>
<dbReference type="GO" id="GO:0003676">
    <property type="term" value="F:nucleic acid binding"/>
    <property type="evidence" value="ECO:0007669"/>
    <property type="project" value="InterPro"/>
</dbReference>
<dbReference type="EMBL" id="NKCL01001130">
    <property type="protein sequence ID" value="RSL43190.1"/>
    <property type="molecule type" value="Genomic_DNA"/>
</dbReference>
<proteinExistence type="inferred from homology"/>
<evidence type="ECO:0000313" key="8">
    <source>
        <dbReference type="EMBL" id="RSL43190.1"/>
    </source>
</evidence>
<dbReference type="InterPro" id="IPR014001">
    <property type="entry name" value="Helicase_ATP-bd"/>
</dbReference>
<comment type="similarity">
    <text evidence="1">Belongs to the helicase family. RecQ subfamily.</text>
</comment>
<evidence type="ECO:0000313" key="9">
    <source>
        <dbReference type="Proteomes" id="UP000287972"/>
    </source>
</evidence>
<dbReference type="InterPro" id="IPR011545">
    <property type="entry name" value="DEAD/DEAH_box_helicase_dom"/>
</dbReference>
<evidence type="ECO:0000256" key="1">
    <source>
        <dbReference type="ARBA" id="ARBA00005446"/>
    </source>
</evidence>
<sequence>MDDVQLSSKIECIVGFIPRAGQVQAIRRLVVEKDDLILIAPTGWGKSVVFQAVPALTGGICIMIMPLMLLQEDQAAAISRITGCKPCILNAGTNSKTLLDSIKRGDYTHVLVGPEIVLSARFKAILNDPTFRSKLVLVAIDEAHVVWEWGESFRKHYSQLVVLRSLIPGTVPWLACSATLDPQTLAKVRELCGFDANVYIQRSSVDRPDIFISLKQVEHPPATFKDLEFLIKPVEQAVKDAVVEYSSNQARAALALGDIQGAARLISLGIREPSNGQLGHGFNSRQCCMKICKTVVYFDSIAELEAAGALLTAALMRAGCSKTAARNAIQAYHSELADFDKTSISQEFVKPDCQRAQDSSRHRIILATDAMGMGINNPDIRLVVQWKQPATLCSLWQRAGRAARGADIRGEFIWFVEPWCTAASIPRNEVQGPLQPNTPKSRLSQELLGVINNQSCIRKSILTFFGEDATSYLHPVGASSCCSLCRGDKTVSQGTVTFQQPKILMSQKHIVDAVRVSLLKWRKETARTLLSSTDSREKEDWIMPMPAVRQLSQAASSVDSVDTLGLLVCSRWSEWEVHAVSVVELMMKTCSEAVAAKNARYPPRRRRLAEIDGNNQEWMNRQQKRMKVFRS</sequence>
<dbReference type="GO" id="GO:0000724">
    <property type="term" value="P:double-strand break repair via homologous recombination"/>
    <property type="evidence" value="ECO:0007669"/>
    <property type="project" value="TreeGrafter"/>
</dbReference>
<dbReference type="SMART" id="SM00487">
    <property type="entry name" value="DEXDc"/>
    <property type="match status" value="1"/>
</dbReference>
<dbReference type="GO" id="GO:0005694">
    <property type="term" value="C:chromosome"/>
    <property type="evidence" value="ECO:0007669"/>
    <property type="project" value="TreeGrafter"/>
</dbReference>